<organism evidence="1 2">
    <name type="scientific">Paenibacillus cisolokensis</name>
    <dbReference type="NCBI Taxonomy" id="1658519"/>
    <lineage>
        <taxon>Bacteria</taxon>
        <taxon>Bacillati</taxon>
        <taxon>Bacillota</taxon>
        <taxon>Bacilli</taxon>
        <taxon>Bacillales</taxon>
        <taxon>Paenibacillaceae</taxon>
        <taxon>Paenibacillus</taxon>
    </lineage>
</organism>
<comment type="caution">
    <text evidence="1">The sequence shown here is derived from an EMBL/GenBank/DDBJ whole genome shotgun (WGS) entry which is preliminary data.</text>
</comment>
<protein>
    <recommendedName>
        <fullName evidence="3">Gfo/Idh/MocA-like oxidoreductase N-terminal domain-containing protein</fullName>
    </recommendedName>
</protein>
<sequence>MDNVRFGIVGIGNMGASHAKHLLAGAVNGATLAAVCDGMPENGSGRKPICPAFPFLKRRSRCTNPDSWTRS</sequence>
<evidence type="ECO:0000313" key="1">
    <source>
        <dbReference type="EMBL" id="GIQ66615.1"/>
    </source>
</evidence>
<dbReference type="Gene3D" id="3.40.50.720">
    <property type="entry name" value="NAD(P)-binding Rossmann-like Domain"/>
    <property type="match status" value="1"/>
</dbReference>
<keyword evidence="2" id="KW-1185">Reference proteome</keyword>
<accession>A0ABQ4NEE7</accession>
<reference evidence="1 2" key="1">
    <citation type="submission" date="2021-04" db="EMBL/GenBank/DDBJ databases">
        <title>Draft genome sequence of Paenibacillus cisolokensis, LC2-13A.</title>
        <authorList>
            <person name="Uke A."/>
            <person name="Chhe C."/>
            <person name="Baramee S."/>
            <person name="Kosugi A."/>
        </authorList>
    </citation>
    <scope>NUCLEOTIDE SEQUENCE [LARGE SCALE GENOMIC DNA]</scope>
    <source>
        <strain evidence="1 2">LC2-13A</strain>
    </source>
</reference>
<dbReference type="SUPFAM" id="SSF51735">
    <property type="entry name" value="NAD(P)-binding Rossmann-fold domains"/>
    <property type="match status" value="1"/>
</dbReference>
<dbReference type="EMBL" id="BOVJ01000196">
    <property type="protein sequence ID" value="GIQ66615.1"/>
    <property type="molecule type" value="Genomic_DNA"/>
</dbReference>
<dbReference type="InterPro" id="IPR036291">
    <property type="entry name" value="NAD(P)-bd_dom_sf"/>
</dbReference>
<name>A0ABQ4NEE7_9BACL</name>
<dbReference type="Proteomes" id="UP000680304">
    <property type="component" value="Unassembled WGS sequence"/>
</dbReference>
<proteinExistence type="predicted"/>
<evidence type="ECO:0000313" key="2">
    <source>
        <dbReference type="Proteomes" id="UP000680304"/>
    </source>
</evidence>
<evidence type="ECO:0008006" key="3">
    <source>
        <dbReference type="Google" id="ProtNLM"/>
    </source>
</evidence>
<gene>
    <name evidence="1" type="ORF">PACILC2_51830</name>
</gene>